<sequence length="72" mass="7756">MARAVGVDHPAVLAASINLALDLRALGRGQEADRLQSDTLSRMRRILGETHPATLNALRSLRAEGDVDLLLL</sequence>
<evidence type="ECO:0000313" key="2">
    <source>
        <dbReference type="Proteomes" id="UP000546162"/>
    </source>
</evidence>
<dbReference type="RefSeq" id="WP_185042404.1">
    <property type="nucleotide sequence ID" value="NZ_BAABFG010000005.1"/>
</dbReference>
<reference evidence="1 2" key="1">
    <citation type="submission" date="2020-08" db="EMBL/GenBank/DDBJ databases">
        <title>Sequencing the genomes of 1000 actinobacteria strains.</title>
        <authorList>
            <person name="Klenk H.-P."/>
        </authorList>
    </citation>
    <scope>NUCLEOTIDE SEQUENCE [LARGE SCALE GENOMIC DNA]</scope>
    <source>
        <strain evidence="1 2">DSM 45809</strain>
    </source>
</reference>
<keyword evidence="2" id="KW-1185">Reference proteome</keyword>
<accession>A0A7W7H0Z0</accession>
<dbReference type="EMBL" id="JACHNB010000001">
    <property type="protein sequence ID" value="MBB4741981.1"/>
    <property type="molecule type" value="Genomic_DNA"/>
</dbReference>
<dbReference type="Proteomes" id="UP000546162">
    <property type="component" value="Unassembled WGS sequence"/>
</dbReference>
<comment type="caution">
    <text evidence="1">The sequence shown here is derived from an EMBL/GenBank/DDBJ whole genome shotgun (WGS) entry which is preliminary data.</text>
</comment>
<gene>
    <name evidence="1" type="ORF">BJY16_005440</name>
</gene>
<organism evidence="1 2">
    <name type="scientific">Actinoplanes octamycinicus</name>
    <dbReference type="NCBI Taxonomy" id="135948"/>
    <lineage>
        <taxon>Bacteria</taxon>
        <taxon>Bacillati</taxon>
        <taxon>Actinomycetota</taxon>
        <taxon>Actinomycetes</taxon>
        <taxon>Micromonosporales</taxon>
        <taxon>Micromonosporaceae</taxon>
        <taxon>Actinoplanes</taxon>
    </lineage>
</organism>
<dbReference type="AlphaFoldDB" id="A0A7W7H0Z0"/>
<protein>
    <recommendedName>
        <fullName evidence="3">Tetratricopeptide repeat protein</fullName>
    </recommendedName>
</protein>
<dbReference type="Gene3D" id="1.25.40.10">
    <property type="entry name" value="Tetratricopeptide repeat domain"/>
    <property type="match status" value="1"/>
</dbReference>
<dbReference type="InterPro" id="IPR011990">
    <property type="entry name" value="TPR-like_helical_dom_sf"/>
</dbReference>
<name>A0A7W7H0Z0_9ACTN</name>
<proteinExistence type="predicted"/>
<evidence type="ECO:0000313" key="1">
    <source>
        <dbReference type="EMBL" id="MBB4741981.1"/>
    </source>
</evidence>
<dbReference type="Pfam" id="PF13424">
    <property type="entry name" value="TPR_12"/>
    <property type="match status" value="1"/>
</dbReference>
<evidence type="ECO:0008006" key="3">
    <source>
        <dbReference type="Google" id="ProtNLM"/>
    </source>
</evidence>